<dbReference type="EMBL" id="SJKA01000002">
    <property type="protein sequence ID" value="TCC39379.1"/>
    <property type="molecule type" value="Genomic_DNA"/>
</dbReference>
<evidence type="ECO:0000313" key="2">
    <source>
        <dbReference type="Proteomes" id="UP000292695"/>
    </source>
</evidence>
<evidence type="ECO:0000313" key="1">
    <source>
        <dbReference type="EMBL" id="TCC39379.1"/>
    </source>
</evidence>
<protein>
    <submittedName>
        <fullName evidence="1">Uncharacterized protein</fullName>
    </submittedName>
</protein>
<dbReference type="RefSeq" id="WP_131285437.1">
    <property type="nucleotide sequence ID" value="NZ_SJKA01000002.1"/>
</dbReference>
<proteinExistence type="predicted"/>
<dbReference type="AlphaFoldDB" id="A0A4R0J0Q8"/>
<sequence length="97" mass="11173">MVEFILFLFWLVIAALAVVGAVQTWNWLASDERRDELAERERQAELEIQNISYQAQMAMLNEALKRSRPDFEPSQPLHFDVIEGEVAPPDDDSNRPS</sequence>
<dbReference type="Proteomes" id="UP000292695">
    <property type="component" value="Unassembled WGS sequence"/>
</dbReference>
<reference evidence="1 2" key="1">
    <citation type="submission" date="2019-02" db="EMBL/GenBank/DDBJ databases">
        <title>Kribbella capetownensis sp. nov. and Kribbella speibonae sp. nov., isolated from soil.</title>
        <authorList>
            <person name="Curtis S.M."/>
            <person name="Norton I."/>
            <person name="Everest G.J."/>
            <person name="Meyers P.R."/>
        </authorList>
    </citation>
    <scope>NUCLEOTIDE SEQUENCE [LARGE SCALE GENOMIC DNA]</scope>
    <source>
        <strain evidence="1 2">DSM 27082</strain>
    </source>
</reference>
<keyword evidence="2" id="KW-1185">Reference proteome</keyword>
<gene>
    <name evidence="1" type="ORF">E0H50_05440</name>
</gene>
<accession>A0A4R0J0Q8</accession>
<name>A0A4R0J0Q8_9ACTN</name>
<organism evidence="1 2">
    <name type="scientific">Kribbella sindirgiensis</name>
    <dbReference type="NCBI Taxonomy" id="1124744"/>
    <lineage>
        <taxon>Bacteria</taxon>
        <taxon>Bacillati</taxon>
        <taxon>Actinomycetota</taxon>
        <taxon>Actinomycetes</taxon>
        <taxon>Propionibacteriales</taxon>
        <taxon>Kribbellaceae</taxon>
        <taxon>Kribbella</taxon>
    </lineage>
</organism>
<comment type="caution">
    <text evidence="1">The sequence shown here is derived from an EMBL/GenBank/DDBJ whole genome shotgun (WGS) entry which is preliminary data.</text>
</comment>